<dbReference type="GO" id="GO:0042276">
    <property type="term" value="P:error-prone translesion synthesis"/>
    <property type="evidence" value="ECO:0007669"/>
    <property type="project" value="TreeGrafter"/>
</dbReference>
<evidence type="ECO:0000256" key="2">
    <source>
        <dbReference type="ARBA" id="ARBA00022457"/>
    </source>
</evidence>
<keyword evidence="2" id="KW-0515">Mutator protein</keyword>
<name>A0A0R1ZCD1_9LACO</name>
<dbReference type="PANTHER" id="PTHR11076:SF35">
    <property type="entry name" value="DNA REPAIR PROTEIN HOMOLOG YOBH"/>
    <property type="match status" value="1"/>
</dbReference>
<evidence type="ECO:0000256" key="1">
    <source>
        <dbReference type="ARBA" id="ARBA00010945"/>
    </source>
</evidence>
<dbReference type="GO" id="GO:0005829">
    <property type="term" value="C:cytosol"/>
    <property type="evidence" value="ECO:0007669"/>
    <property type="project" value="TreeGrafter"/>
</dbReference>
<keyword evidence="6" id="KW-1185">Reference proteome</keyword>
<dbReference type="GO" id="GO:0003887">
    <property type="term" value="F:DNA-directed DNA polymerase activity"/>
    <property type="evidence" value="ECO:0007669"/>
    <property type="project" value="UniProtKB-KW"/>
</dbReference>
<dbReference type="Gene3D" id="1.10.150.20">
    <property type="entry name" value="5' to 3' exonuclease, C-terminal subdomain"/>
    <property type="match status" value="1"/>
</dbReference>
<reference evidence="5 6" key="1">
    <citation type="journal article" date="2015" name="Genome Announc.">
        <title>Expanding the biotechnology potential of lactobacilli through comparative genomics of 213 strains and associated genera.</title>
        <authorList>
            <person name="Sun Z."/>
            <person name="Harris H.M."/>
            <person name="McCann A."/>
            <person name="Guo C."/>
            <person name="Argimon S."/>
            <person name="Zhang W."/>
            <person name="Yang X."/>
            <person name="Jeffery I.B."/>
            <person name="Cooney J.C."/>
            <person name="Kagawa T.F."/>
            <person name="Liu W."/>
            <person name="Song Y."/>
            <person name="Salvetti E."/>
            <person name="Wrobel A."/>
            <person name="Rasinkangas P."/>
            <person name="Parkhill J."/>
            <person name="Rea M.C."/>
            <person name="O'Sullivan O."/>
            <person name="Ritari J."/>
            <person name="Douillard F.P."/>
            <person name="Paul Ross R."/>
            <person name="Yang R."/>
            <person name="Briner A.E."/>
            <person name="Felis G.E."/>
            <person name="de Vos W.M."/>
            <person name="Barrangou R."/>
            <person name="Klaenhammer T.R."/>
            <person name="Caufield P.W."/>
            <person name="Cui Y."/>
            <person name="Zhang H."/>
            <person name="O'Toole P.W."/>
        </authorList>
    </citation>
    <scope>NUCLEOTIDE SEQUENCE [LARGE SCALE GENOMIC DNA]</scope>
    <source>
        <strain evidence="5 6">DSM 20653</strain>
    </source>
</reference>
<comment type="caution">
    <text evidence="5">The sequence shown here is derived from an EMBL/GenBank/DDBJ whole genome shotgun (WGS) entry which is preliminary data.</text>
</comment>
<evidence type="ECO:0000313" key="6">
    <source>
        <dbReference type="Proteomes" id="UP000051291"/>
    </source>
</evidence>
<dbReference type="Pfam" id="PF00817">
    <property type="entry name" value="IMS"/>
    <property type="match status" value="1"/>
</dbReference>
<evidence type="ECO:0000259" key="4">
    <source>
        <dbReference type="PROSITE" id="PS50173"/>
    </source>
</evidence>
<dbReference type="GO" id="GO:0006281">
    <property type="term" value="P:DNA repair"/>
    <property type="evidence" value="ECO:0007669"/>
    <property type="project" value="InterPro"/>
</dbReference>
<gene>
    <name evidence="5" type="ORF">FC64_GL001167</name>
</gene>
<dbReference type="GO" id="GO:0003684">
    <property type="term" value="F:damaged DNA binding"/>
    <property type="evidence" value="ECO:0007669"/>
    <property type="project" value="InterPro"/>
</dbReference>
<evidence type="ECO:0000313" key="5">
    <source>
        <dbReference type="EMBL" id="KRM51973.1"/>
    </source>
</evidence>
<dbReference type="InterPro" id="IPR001126">
    <property type="entry name" value="UmuC"/>
</dbReference>
<sequence length="504" mass="58270">MERRSYIAIDLKSFYASVECIARGYDPLDTNLVVADESRTDRTICLAVSPALKSFGICSRPRLFQVKQKVDNFNYQRKYRMVGHRLKGYSVNRKKVQSNQTIGLDYLVARPRMKYYEQLSAEIYGIYLRYVSQEDVYLYSIDEAFIDVTSYLKTYSCSAQTLAEKIIKDIYDETGLTATVGIGTNLYLAKVAMDILAKQMTPTKHGAKIAELTGMKYRKLLWNHQPLTDFWRIGKGYAHKLAQLGLHTMGEIAACSVNPPRLDDQYNAELLYQTFGKNAEILIDHAWGYEPLTIKDIKTYEPKHHCLCVGQLLMKPYTFAQSRLILSEMSDEIALKLAATHQLTTKLNLSIHYDEKTFELIPKIAEYEIDRFGRKRPKSIRKKISLARPTNANTTIRQALQKLFNDYVNPHYLIRRITITAEEVVEEQAMYDFQEYKQTNLFIQEKVNSKIIQERDNEQRVMNCQNAVLKIKDRFGANSIYKAMDIKKDSMTLRRNQQIGGHLA</sequence>
<comment type="similarity">
    <text evidence="1">Belongs to the DNA polymerase type-Y family.</text>
</comment>
<accession>A0A0R1ZCD1</accession>
<dbReference type="InterPro" id="IPR050116">
    <property type="entry name" value="DNA_polymerase-Y"/>
</dbReference>
<dbReference type="Proteomes" id="UP000051291">
    <property type="component" value="Unassembled WGS sequence"/>
</dbReference>
<dbReference type="Pfam" id="PF11799">
    <property type="entry name" value="IMS_C"/>
    <property type="match status" value="1"/>
</dbReference>
<dbReference type="GO" id="GO:0009432">
    <property type="term" value="P:SOS response"/>
    <property type="evidence" value="ECO:0007669"/>
    <property type="project" value="TreeGrafter"/>
</dbReference>
<dbReference type="RefSeq" id="WP_057906997.1">
    <property type="nucleotide sequence ID" value="NZ_AYYZ01000029.1"/>
</dbReference>
<protein>
    <submittedName>
        <fullName evidence="5">UV-damage repair protein</fullName>
    </submittedName>
</protein>
<dbReference type="PROSITE" id="PS50173">
    <property type="entry name" value="UMUC"/>
    <property type="match status" value="1"/>
</dbReference>
<dbReference type="Gene3D" id="3.30.70.270">
    <property type="match status" value="1"/>
</dbReference>
<dbReference type="STRING" id="1423820.FC64_GL001167"/>
<keyword evidence="3" id="KW-0808">Transferase</keyword>
<organism evidence="5 6">
    <name type="scientific">Ligilactobacillus araffinosus DSM 20653</name>
    <dbReference type="NCBI Taxonomy" id="1423820"/>
    <lineage>
        <taxon>Bacteria</taxon>
        <taxon>Bacillati</taxon>
        <taxon>Bacillota</taxon>
        <taxon>Bacilli</taxon>
        <taxon>Lactobacillales</taxon>
        <taxon>Lactobacillaceae</taxon>
        <taxon>Ligilactobacillus</taxon>
    </lineage>
</organism>
<dbReference type="EMBL" id="AYYZ01000029">
    <property type="protein sequence ID" value="KRM51973.1"/>
    <property type="molecule type" value="Genomic_DNA"/>
</dbReference>
<dbReference type="InterPro" id="IPR017961">
    <property type="entry name" value="DNA_pol_Y-fam_little_finger"/>
</dbReference>
<dbReference type="SUPFAM" id="SSF56672">
    <property type="entry name" value="DNA/RNA polymerases"/>
    <property type="match status" value="1"/>
</dbReference>
<dbReference type="InterPro" id="IPR043128">
    <property type="entry name" value="Rev_trsase/Diguanyl_cyclase"/>
</dbReference>
<dbReference type="InterPro" id="IPR043502">
    <property type="entry name" value="DNA/RNA_pol_sf"/>
</dbReference>
<evidence type="ECO:0000256" key="3">
    <source>
        <dbReference type="ARBA" id="ARBA00022932"/>
    </source>
</evidence>
<dbReference type="PATRIC" id="fig|1423820.4.peg.1193"/>
<proteinExistence type="inferred from homology"/>
<feature type="domain" description="UmuC" evidence="4">
    <location>
        <begin position="6"/>
        <end position="234"/>
    </location>
</feature>
<dbReference type="AlphaFoldDB" id="A0A0R1ZCD1"/>
<keyword evidence="3" id="KW-0548">Nucleotidyltransferase</keyword>
<keyword evidence="3" id="KW-0239">DNA-directed DNA polymerase</keyword>
<dbReference type="Gene3D" id="3.40.1170.60">
    <property type="match status" value="1"/>
</dbReference>
<dbReference type="PANTHER" id="PTHR11076">
    <property type="entry name" value="DNA REPAIR POLYMERASE UMUC / TRANSFERASE FAMILY MEMBER"/>
    <property type="match status" value="1"/>
</dbReference>